<dbReference type="EMBL" id="JAPQKI010000009">
    <property type="protein sequence ID" value="KAJ5089113.1"/>
    <property type="molecule type" value="Genomic_DNA"/>
</dbReference>
<feature type="signal peptide" evidence="1">
    <location>
        <begin position="1"/>
        <end position="22"/>
    </location>
</feature>
<evidence type="ECO:0000256" key="1">
    <source>
        <dbReference type="SAM" id="SignalP"/>
    </source>
</evidence>
<accession>A0A9W9K108</accession>
<sequence length="102" mass="10713">MLKTNTLAAALLIAGTLPAAMADKCYALGYWGMNSAGFGPGGTTYAGSEGLVLYNSADEESGRYEKCEHWCSGVCADFIEVPTDKLPAVFQWGATCRGSGFT</sequence>
<reference evidence="2" key="2">
    <citation type="journal article" date="2023" name="IMA Fungus">
        <title>Comparative genomic study of the Penicillium genus elucidates a diverse pangenome and 15 lateral gene transfer events.</title>
        <authorList>
            <person name="Petersen C."/>
            <person name="Sorensen T."/>
            <person name="Nielsen M.R."/>
            <person name="Sondergaard T.E."/>
            <person name="Sorensen J.L."/>
            <person name="Fitzpatrick D.A."/>
            <person name="Frisvad J.C."/>
            <person name="Nielsen K.L."/>
        </authorList>
    </citation>
    <scope>NUCLEOTIDE SEQUENCE</scope>
    <source>
        <strain evidence="2">IBT 30761</strain>
    </source>
</reference>
<comment type="caution">
    <text evidence="2">The sequence shown here is derived from an EMBL/GenBank/DDBJ whole genome shotgun (WGS) entry which is preliminary data.</text>
</comment>
<dbReference type="Proteomes" id="UP001149074">
    <property type="component" value="Unassembled WGS sequence"/>
</dbReference>
<organism evidence="2 3">
    <name type="scientific">Penicillium argentinense</name>
    <dbReference type="NCBI Taxonomy" id="1131581"/>
    <lineage>
        <taxon>Eukaryota</taxon>
        <taxon>Fungi</taxon>
        <taxon>Dikarya</taxon>
        <taxon>Ascomycota</taxon>
        <taxon>Pezizomycotina</taxon>
        <taxon>Eurotiomycetes</taxon>
        <taxon>Eurotiomycetidae</taxon>
        <taxon>Eurotiales</taxon>
        <taxon>Aspergillaceae</taxon>
        <taxon>Penicillium</taxon>
    </lineage>
</organism>
<dbReference type="AlphaFoldDB" id="A0A9W9K108"/>
<dbReference type="RefSeq" id="XP_056471095.1">
    <property type="nucleotide sequence ID" value="XM_056620289.1"/>
</dbReference>
<dbReference type="GeneID" id="81359268"/>
<feature type="chain" id="PRO_5040987072" evidence="1">
    <location>
        <begin position="23"/>
        <end position="102"/>
    </location>
</feature>
<name>A0A9W9K108_9EURO</name>
<evidence type="ECO:0000313" key="3">
    <source>
        <dbReference type="Proteomes" id="UP001149074"/>
    </source>
</evidence>
<gene>
    <name evidence="2" type="ORF">N7532_007797</name>
</gene>
<evidence type="ECO:0000313" key="2">
    <source>
        <dbReference type="EMBL" id="KAJ5089113.1"/>
    </source>
</evidence>
<proteinExistence type="predicted"/>
<reference evidence="2" key="1">
    <citation type="submission" date="2022-11" db="EMBL/GenBank/DDBJ databases">
        <authorList>
            <person name="Petersen C."/>
        </authorList>
    </citation>
    <scope>NUCLEOTIDE SEQUENCE</scope>
    <source>
        <strain evidence="2">IBT 30761</strain>
    </source>
</reference>
<keyword evidence="1" id="KW-0732">Signal</keyword>
<keyword evidence="3" id="KW-1185">Reference proteome</keyword>
<protein>
    <submittedName>
        <fullName evidence="2">Uncharacterized protein</fullName>
    </submittedName>
</protein>